<dbReference type="SUPFAM" id="SSF52317">
    <property type="entry name" value="Class I glutamine amidotransferase-like"/>
    <property type="match status" value="1"/>
</dbReference>
<dbReference type="Pfam" id="PF06283">
    <property type="entry name" value="ThuA"/>
    <property type="match status" value="1"/>
</dbReference>
<name>A0A5C6D5Y3_9BACT</name>
<sequence length="333" mass="37339" precursor="true">MTICIPRLFQCLLLLGLALPILAAQETEAQGDANQVKDQQRQQVIDKFNQVHEVDQQVVSEFKSVVRDIKPSVSPAKPRKLLVYAVSHGPHRFVIPTGKVVLEMLGQETGAYSAVVSDDLAHFEPDALKQFDSVCFANTTGEVFYRPIARHLFDELSAEQQAAQVANAQRLVKNLTEYVRNGGGFLGIHAATDTLKKSPAYGEMIGGYFDGHPWSGSQTVSIRIEQPDHALCKDIFKGEGFSIAEEIYQMKEPYSRDELHVLLSVDVDHSDKPTKPLKREDKDYPISWFKEYGKGRVFYSSLGHNKSTFHNPLVIQHWLEGLQYVLGDKPGED</sequence>
<comment type="caution">
    <text evidence="3">The sequence shown here is derived from an EMBL/GenBank/DDBJ whole genome shotgun (WGS) entry which is preliminary data.</text>
</comment>
<dbReference type="EMBL" id="SJPV01000018">
    <property type="protein sequence ID" value="TWU31224.1"/>
    <property type="molecule type" value="Genomic_DNA"/>
</dbReference>
<evidence type="ECO:0000259" key="2">
    <source>
        <dbReference type="Pfam" id="PF06283"/>
    </source>
</evidence>
<evidence type="ECO:0000313" key="3">
    <source>
        <dbReference type="EMBL" id="TWU31224.1"/>
    </source>
</evidence>
<feature type="chain" id="PRO_5022949755" evidence="1">
    <location>
        <begin position="24"/>
        <end position="333"/>
    </location>
</feature>
<dbReference type="Proteomes" id="UP000319143">
    <property type="component" value="Unassembled WGS sequence"/>
</dbReference>
<dbReference type="InterPro" id="IPR029062">
    <property type="entry name" value="Class_I_gatase-like"/>
</dbReference>
<dbReference type="InterPro" id="IPR029010">
    <property type="entry name" value="ThuA-like"/>
</dbReference>
<dbReference type="PANTHER" id="PTHR40469:SF2">
    <property type="entry name" value="GALACTOSE-BINDING DOMAIN-LIKE SUPERFAMILY PROTEIN"/>
    <property type="match status" value="1"/>
</dbReference>
<feature type="domain" description="ThuA-like" evidence="2">
    <location>
        <begin position="80"/>
        <end position="325"/>
    </location>
</feature>
<keyword evidence="1" id="KW-0732">Signal</keyword>
<dbReference type="Gene3D" id="3.40.50.880">
    <property type="match status" value="1"/>
</dbReference>
<evidence type="ECO:0000256" key="1">
    <source>
        <dbReference type="SAM" id="SignalP"/>
    </source>
</evidence>
<evidence type="ECO:0000313" key="4">
    <source>
        <dbReference type="Proteomes" id="UP000319143"/>
    </source>
</evidence>
<feature type="signal peptide" evidence="1">
    <location>
        <begin position="1"/>
        <end position="23"/>
    </location>
</feature>
<dbReference type="PANTHER" id="PTHR40469">
    <property type="entry name" value="SECRETED GLYCOSYL HYDROLASE"/>
    <property type="match status" value="1"/>
</dbReference>
<dbReference type="OrthoDB" id="9785923at2"/>
<proteinExistence type="predicted"/>
<reference evidence="3 4" key="1">
    <citation type="submission" date="2019-02" db="EMBL/GenBank/DDBJ databases">
        <title>Deep-cultivation of Planctomycetes and their phenomic and genomic characterization uncovers novel biology.</title>
        <authorList>
            <person name="Wiegand S."/>
            <person name="Jogler M."/>
            <person name="Boedeker C."/>
            <person name="Pinto D."/>
            <person name="Vollmers J."/>
            <person name="Rivas-Marin E."/>
            <person name="Kohn T."/>
            <person name="Peeters S.H."/>
            <person name="Heuer A."/>
            <person name="Rast P."/>
            <person name="Oberbeckmann S."/>
            <person name="Bunk B."/>
            <person name="Jeske O."/>
            <person name="Meyerdierks A."/>
            <person name="Storesund J.E."/>
            <person name="Kallscheuer N."/>
            <person name="Luecker S."/>
            <person name="Lage O.M."/>
            <person name="Pohl T."/>
            <person name="Merkel B.J."/>
            <person name="Hornburger P."/>
            <person name="Mueller R.-W."/>
            <person name="Bruemmer F."/>
            <person name="Labrenz M."/>
            <person name="Spormann A.M."/>
            <person name="Op Den Camp H."/>
            <person name="Overmann J."/>
            <person name="Amann R."/>
            <person name="Jetten M.S.M."/>
            <person name="Mascher T."/>
            <person name="Medema M.H."/>
            <person name="Devos D.P."/>
            <person name="Kaster A.-K."/>
            <person name="Ovreas L."/>
            <person name="Rohde M."/>
            <person name="Galperin M.Y."/>
            <person name="Jogler C."/>
        </authorList>
    </citation>
    <scope>NUCLEOTIDE SEQUENCE [LARGE SCALE GENOMIC DNA]</scope>
    <source>
        <strain evidence="3 4">Poly41</strain>
    </source>
</reference>
<dbReference type="AlphaFoldDB" id="A0A5C6D5Y3"/>
<dbReference type="RefSeq" id="WP_146531095.1">
    <property type="nucleotide sequence ID" value="NZ_SJPV01000018.1"/>
</dbReference>
<gene>
    <name evidence="3" type="ORF">Poly41_64150</name>
</gene>
<protein>
    <submittedName>
        <fullName evidence="3">Trehalose utilization</fullName>
    </submittedName>
</protein>
<accession>A0A5C6D5Y3</accession>
<organism evidence="3 4">
    <name type="scientific">Novipirellula artificiosorum</name>
    <dbReference type="NCBI Taxonomy" id="2528016"/>
    <lineage>
        <taxon>Bacteria</taxon>
        <taxon>Pseudomonadati</taxon>
        <taxon>Planctomycetota</taxon>
        <taxon>Planctomycetia</taxon>
        <taxon>Pirellulales</taxon>
        <taxon>Pirellulaceae</taxon>
        <taxon>Novipirellula</taxon>
    </lineage>
</organism>
<keyword evidence="4" id="KW-1185">Reference proteome</keyword>